<sequence>MPLNSLPPTTTRANLMVKRRAAEGQVWTDVGFWGGVIPGNEGGLEMVSGDGVKGFKCFLVDSEVPEFPHVTEPDLRRALRHLRSLPTRLLLHAELAVADVQTEPSPPPHSHGEDTYSYSTFLASRPDASELAAIDNGPRIRAKMALFCAVPEIFHTVWAQLEEREVAVPAKDADPQCISPISTRSLLVYPSETTLLIFHRDICSRASA</sequence>
<dbReference type="GO" id="GO:0006145">
    <property type="term" value="P:purine nucleobase catabolic process"/>
    <property type="evidence" value="ECO:0007669"/>
    <property type="project" value="TreeGrafter"/>
</dbReference>
<dbReference type="InterPro" id="IPR032466">
    <property type="entry name" value="Metal_Hydrolase"/>
</dbReference>
<keyword evidence="2" id="KW-1185">Reference proteome</keyword>
<protein>
    <submittedName>
        <fullName evidence="1">Uncharacterized protein</fullName>
    </submittedName>
</protein>
<dbReference type="PANTHER" id="PTHR43668">
    <property type="entry name" value="ALLANTOINASE"/>
    <property type="match status" value="1"/>
</dbReference>
<dbReference type="InterPro" id="IPR050138">
    <property type="entry name" value="DHOase/Allantoinase_Hydrolase"/>
</dbReference>
<dbReference type="PANTHER" id="PTHR43668:SF2">
    <property type="entry name" value="ALLANTOINASE"/>
    <property type="match status" value="1"/>
</dbReference>
<dbReference type="AlphaFoldDB" id="M5G0T5"/>
<evidence type="ECO:0000313" key="2">
    <source>
        <dbReference type="Proteomes" id="UP000030653"/>
    </source>
</evidence>
<evidence type="ECO:0000313" key="1">
    <source>
        <dbReference type="EMBL" id="EJU01735.1"/>
    </source>
</evidence>
<dbReference type="GO" id="GO:0004038">
    <property type="term" value="F:allantoinase activity"/>
    <property type="evidence" value="ECO:0007669"/>
    <property type="project" value="TreeGrafter"/>
</dbReference>
<dbReference type="RefSeq" id="XP_040628632.1">
    <property type="nucleotide sequence ID" value="XM_040772707.1"/>
</dbReference>
<dbReference type="STRING" id="1858805.M5G0T5"/>
<name>M5G0T5_DACPD</name>
<organism evidence="1 2">
    <name type="scientific">Dacryopinax primogenitus (strain DJM 731)</name>
    <name type="common">Brown rot fungus</name>
    <dbReference type="NCBI Taxonomy" id="1858805"/>
    <lineage>
        <taxon>Eukaryota</taxon>
        <taxon>Fungi</taxon>
        <taxon>Dikarya</taxon>
        <taxon>Basidiomycota</taxon>
        <taxon>Agaricomycotina</taxon>
        <taxon>Dacrymycetes</taxon>
        <taxon>Dacrymycetales</taxon>
        <taxon>Dacrymycetaceae</taxon>
        <taxon>Dacryopinax</taxon>
    </lineage>
</organism>
<dbReference type="OrthoDB" id="2499368at2759"/>
<proteinExistence type="predicted"/>
<dbReference type="SUPFAM" id="SSF51556">
    <property type="entry name" value="Metallo-dependent hydrolases"/>
    <property type="match status" value="1"/>
</dbReference>
<dbReference type="EMBL" id="JH795863">
    <property type="protein sequence ID" value="EJU01735.1"/>
    <property type="molecule type" value="Genomic_DNA"/>
</dbReference>
<dbReference type="GO" id="GO:0005737">
    <property type="term" value="C:cytoplasm"/>
    <property type="evidence" value="ECO:0007669"/>
    <property type="project" value="TreeGrafter"/>
</dbReference>
<dbReference type="Gene3D" id="3.20.20.140">
    <property type="entry name" value="Metal-dependent hydrolases"/>
    <property type="match status" value="1"/>
</dbReference>
<dbReference type="HOGENOM" id="CLU_1320860_0_0_1"/>
<accession>M5G0T5</accession>
<gene>
    <name evidence="1" type="ORF">DACRYDRAFT_22158</name>
</gene>
<dbReference type="GeneID" id="63687769"/>
<dbReference type="Proteomes" id="UP000030653">
    <property type="component" value="Unassembled WGS sequence"/>
</dbReference>
<reference evidence="1 2" key="1">
    <citation type="journal article" date="2012" name="Science">
        <title>The Paleozoic origin of enzymatic lignin decomposition reconstructed from 31 fungal genomes.</title>
        <authorList>
            <person name="Floudas D."/>
            <person name="Binder M."/>
            <person name="Riley R."/>
            <person name="Barry K."/>
            <person name="Blanchette R.A."/>
            <person name="Henrissat B."/>
            <person name="Martinez A.T."/>
            <person name="Otillar R."/>
            <person name="Spatafora J.W."/>
            <person name="Yadav J.S."/>
            <person name="Aerts A."/>
            <person name="Benoit I."/>
            <person name="Boyd A."/>
            <person name="Carlson A."/>
            <person name="Copeland A."/>
            <person name="Coutinho P.M."/>
            <person name="de Vries R.P."/>
            <person name="Ferreira P."/>
            <person name="Findley K."/>
            <person name="Foster B."/>
            <person name="Gaskell J."/>
            <person name="Glotzer D."/>
            <person name="Gorecki P."/>
            <person name="Heitman J."/>
            <person name="Hesse C."/>
            <person name="Hori C."/>
            <person name="Igarashi K."/>
            <person name="Jurgens J.A."/>
            <person name="Kallen N."/>
            <person name="Kersten P."/>
            <person name="Kohler A."/>
            <person name="Kuees U."/>
            <person name="Kumar T.K.A."/>
            <person name="Kuo A."/>
            <person name="LaButti K."/>
            <person name="Larrondo L.F."/>
            <person name="Lindquist E."/>
            <person name="Ling A."/>
            <person name="Lombard V."/>
            <person name="Lucas S."/>
            <person name="Lundell T."/>
            <person name="Martin R."/>
            <person name="McLaughlin D.J."/>
            <person name="Morgenstern I."/>
            <person name="Morin E."/>
            <person name="Murat C."/>
            <person name="Nagy L.G."/>
            <person name="Nolan M."/>
            <person name="Ohm R.A."/>
            <person name="Patyshakuliyeva A."/>
            <person name="Rokas A."/>
            <person name="Ruiz-Duenas F.J."/>
            <person name="Sabat G."/>
            <person name="Salamov A."/>
            <person name="Samejima M."/>
            <person name="Schmutz J."/>
            <person name="Slot J.C."/>
            <person name="St John F."/>
            <person name="Stenlid J."/>
            <person name="Sun H."/>
            <person name="Sun S."/>
            <person name="Syed K."/>
            <person name="Tsang A."/>
            <person name="Wiebenga A."/>
            <person name="Young D."/>
            <person name="Pisabarro A."/>
            <person name="Eastwood D.C."/>
            <person name="Martin F."/>
            <person name="Cullen D."/>
            <person name="Grigoriev I.V."/>
            <person name="Hibbett D.S."/>
        </authorList>
    </citation>
    <scope>NUCLEOTIDE SEQUENCE [LARGE SCALE GENOMIC DNA]</scope>
    <source>
        <strain evidence="1 2">DJM-731 SS1</strain>
    </source>
</reference>